<dbReference type="OrthoDB" id="6500128at2759"/>
<evidence type="ECO:0000256" key="7">
    <source>
        <dbReference type="SAM" id="MobiDB-lite"/>
    </source>
</evidence>
<gene>
    <name evidence="11" type="ORF">PGO_121670</name>
</gene>
<keyword evidence="12" id="KW-1185">Reference proteome</keyword>
<evidence type="ECO:0000256" key="8">
    <source>
        <dbReference type="SAM" id="Phobius"/>
    </source>
</evidence>
<evidence type="ECO:0000256" key="2">
    <source>
        <dbReference type="ARBA" id="ARBA00022692"/>
    </source>
</evidence>
<feature type="compositionally biased region" description="Acidic residues" evidence="7">
    <location>
        <begin position="662"/>
        <end position="671"/>
    </location>
</feature>
<evidence type="ECO:0000313" key="12">
    <source>
        <dbReference type="Proteomes" id="UP000195521"/>
    </source>
</evidence>
<dbReference type="EMBL" id="BDQF01000013">
    <property type="protein sequence ID" value="GAW82173.1"/>
    <property type="molecule type" value="Genomic_DNA"/>
</dbReference>
<dbReference type="SMART" id="SM00382">
    <property type="entry name" value="AAA"/>
    <property type="match status" value="1"/>
</dbReference>
<dbReference type="PANTHER" id="PTHR43394">
    <property type="entry name" value="ATP-DEPENDENT PERMEASE MDL1, MITOCHONDRIAL"/>
    <property type="match status" value="1"/>
</dbReference>
<feature type="transmembrane region" description="Helical" evidence="8">
    <location>
        <begin position="80"/>
        <end position="99"/>
    </location>
</feature>
<comment type="subcellular location">
    <subcellularLocation>
        <location evidence="1">Membrane</location>
        <topology evidence="1">Multi-pass membrane protein</topology>
    </subcellularLocation>
</comment>
<dbReference type="InterPro" id="IPR036640">
    <property type="entry name" value="ABC1_TM_sf"/>
</dbReference>
<dbReference type="Pfam" id="PF00005">
    <property type="entry name" value="ABC_tran"/>
    <property type="match status" value="2"/>
</dbReference>
<dbReference type="PROSITE" id="PS50893">
    <property type="entry name" value="ABC_TRANSPORTER_2"/>
    <property type="match status" value="1"/>
</dbReference>
<dbReference type="Gene3D" id="1.20.1560.10">
    <property type="entry name" value="ABC transporter type 1, transmembrane domain"/>
    <property type="match status" value="2"/>
</dbReference>
<evidence type="ECO:0000256" key="1">
    <source>
        <dbReference type="ARBA" id="ARBA00004141"/>
    </source>
</evidence>
<evidence type="ECO:0000259" key="10">
    <source>
        <dbReference type="PROSITE" id="PS50929"/>
    </source>
</evidence>
<comment type="caution">
    <text evidence="11">The sequence shown here is derived from an EMBL/GenBank/DDBJ whole genome shotgun (WGS) entry which is preliminary data.</text>
</comment>
<evidence type="ECO:0000256" key="4">
    <source>
        <dbReference type="ARBA" id="ARBA00022840"/>
    </source>
</evidence>
<dbReference type="Pfam" id="PF00664">
    <property type="entry name" value="ABC_membrane"/>
    <property type="match status" value="1"/>
</dbReference>
<name>A0A1Y1JP42_PLAGO</name>
<feature type="domain" description="ABC transmembrane type-1" evidence="10">
    <location>
        <begin position="138"/>
        <end position="389"/>
    </location>
</feature>
<dbReference type="RefSeq" id="XP_028544762.1">
    <property type="nucleotide sequence ID" value="XM_028688961.1"/>
</dbReference>
<feature type="transmembrane region" description="Helical" evidence="8">
    <location>
        <begin position="370"/>
        <end position="390"/>
    </location>
</feature>
<keyword evidence="2 8" id="KW-0812">Transmembrane</keyword>
<dbReference type="SUPFAM" id="SSF90123">
    <property type="entry name" value="ABC transporter transmembrane region"/>
    <property type="match status" value="1"/>
</dbReference>
<keyword evidence="4" id="KW-0067">ATP-binding</keyword>
<dbReference type="Proteomes" id="UP000195521">
    <property type="component" value="Unassembled WGS sequence"/>
</dbReference>
<dbReference type="GO" id="GO:0005524">
    <property type="term" value="F:ATP binding"/>
    <property type="evidence" value="ECO:0007669"/>
    <property type="project" value="UniProtKB-KW"/>
</dbReference>
<reference evidence="12" key="1">
    <citation type="submission" date="2017-04" db="EMBL/GenBank/DDBJ databases">
        <title>Plasmodium gonderi genome.</title>
        <authorList>
            <person name="Arisue N."/>
            <person name="Honma H."/>
            <person name="Kawai S."/>
            <person name="Tougan T."/>
            <person name="Tanabe K."/>
            <person name="Horii T."/>
        </authorList>
    </citation>
    <scope>NUCLEOTIDE SEQUENCE [LARGE SCALE GENOMIC DNA]</scope>
    <source>
        <strain evidence="12">ATCC 30045</strain>
    </source>
</reference>
<feature type="transmembrane region" description="Helical" evidence="8">
    <location>
        <begin position="254"/>
        <end position="274"/>
    </location>
</feature>
<evidence type="ECO:0000256" key="6">
    <source>
        <dbReference type="ARBA" id="ARBA00023136"/>
    </source>
</evidence>
<feature type="transmembrane region" description="Helical" evidence="8">
    <location>
        <begin position="338"/>
        <end position="358"/>
    </location>
</feature>
<dbReference type="AlphaFoldDB" id="A0A1Y1JP42"/>
<dbReference type="InterPro" id="IPR027417">
    <property type="entry name" value="P-loop_NTPase"/>
</dbReference>
<evidence type="ECO:0000256" key="5">
    <source>
        <dbReference type="ARBA" id="ARBA00022989"/>
    </source>
</evidence>
<dbReference type="InterPro" id="IPR011527">
    <property type="entry name" value="ABC1_TM_dom"/>
</dbReference>
<dbReference type="GO" id="GO:0016887">
    <property type="term" value="F:ATP hydrolysis activity"/>
    <property type="evidence" value="ECO:0007669"/>
    <property type="project" value="InterPro"/>
</dbReference>
<dbReference type="PANTHER" id="PTHR43394:SF1">
    <property type="entry name" value="ATP-BINDING CASSETTE SUB-FAMILY B MEMBER 10, MITOCHONDRIAL"/>
    <property type="match status" value="1"/>
</dbReference>
<dbReference type="Gene3D" id="3.40.50.300">
    <property type="entry name" value="P-loop containing nucleotide triphosphate hydrolases"/>
    <property type="match status" value="2"/>
</dbReference>
<evidence type="ECO:0000313" key="11">
    <source>
        <dbReference type="EMBL" id="GAW82173.1"/>
    </source>
</evidence>
<dbReference type="GeneID" id="39748907"/>
<keyword evidence="3" id="KW-0547">Nucleotide-binding</keyword>
<evidence type="ECO:0000259" key="9">
    <source>
        <dbReference type="PROSITE" id="PS50893"/>
    </source>
</evidence>
<dbReference type="InterPro" id="IPR003593">
    <property type="entry name" value="AAA+_ATPase"/>
</dbReference>
<evidence type="ECO:0000256" key="3">
    <source>
        <dbReference type="ARBA" id="ARBA00022741"/>
    </source>
</evidence>
<feature type="transmembrane region" description="Helical" evidence="8">
    <location>
        <begin position="152"/>
        <end position="175"/>
    </location>
</feature>
<sequence length="863" mass="99035">MGNALRKDKTAQGSSFGTNLTNLTRVYDLFSKCGQGRSKKEGNVKRTDNAGLTMQDEKKKKQKTNFLLRAIADMTKGEKALLAMALLFLAINAYTNLSYPKIMGECVEMKGSSEYSSGLCSGRLSKCNFIGSIFQKNKILKKLFLQKLDNNISGVCFFFPYFICGGIASYFRIFFTNKCIKKVENRLKKQVHNKIITENSENFKSSKSSDYLVNCIFNEIKFSAKELITSITQTLRYTNSIIGGSISMICISPYLTKLCGMVVPTYGFLVLLILKKLKNIKIETSNYEEKQMARLSDSLQKKSVISFFGNECYENSYFSKNLKYMEKLNERYTNCESLFYSFLNIGSNVVICSILCFGKSELSKNNITHGQLVSFIAFSSMLALGIVGILKLKKDMGILHLRLQKIYEIIDFPHEEHQHKMKDLQKKKLINKIENLKNIVSNTHEKSDITTTTSTTSGVEIIPKNIRGCIKFKNVYFAYNNFDSNKRKEVLENINLEIKENEKVAIIGKSGSGKSTLWKLLMREYEYQGDIYIDSYNIKNINKNYFKKCIISVSEQDCSILHRSLYENIVYALLPLTIQNEKELPKIITENAQQGGEILDRIFSLLDSHQVEESIQHFSIEEDKKKEDTSSFPMLQCNPQLISELGENSPIYKDKQEHIKEEEEEEEEEEEKEKKKKKITQHQIGTIDNVNVGRRKDEKSVVSNKKSLPNEKINYELLNDYESDKINLINSTVSVLCEELDLNHFIYSLPEHVHTNIQNNNMSSGQRQRISIIRSLMKDTPIYIFDEITSCLDESNIEKIYNLINTLIPNKTIIYITHSINILKQMDKIILVDQGKITSIGTYHEIKNDPRFMDIFSRSAVSP</sequence>
<dbReference type="InterPro" id="IPR039421">
    <property type="entry name" value="Type_1_exporter"/>
</dbReference>
<dbReference type="GO" id="GO:0005743">
    <property type="term" value="C:mitochondrial inner membrane"/>
    <property type="evidence" value="ECO:0007669"/>
    <property type="project" value="TreeGrafter"/>
</dbReference>
<protein>
    <submittedName>
        <fullName evidence="11">ABC transporter</fullName>
    </submittedName>
</protein>
<organism evidence="11 12">
    <name type="scientific">Plasmodium gonderi</name>
    <dbReference type="NCBI Taxonomy" id="77519"/>
    <lineage>
        <taxon>Eukaryota</taxon>
        <taxon>Sar</taxon>
        <taxon>Alveolata</taxon>
        <taxon>Apicomplexa</taxon>
        <taxon>Aconoidasida</taxon>
        <taxon>Haemosporida</taxon>
        <taxon>Plasmodiidae</taxon>
        <taxon>Plasmodium</taxon>
        <taxon>Plasmodium (Plasmodium)</taxon>
    </lineage>
</organism>
<keyword evidence="6 8" id="KW-0472">Membrane</keyword>
<keyword evidence="5 8" id="KW-1133">Transmembrane helix</keyword>
<dbReference type="PROSITE" id="PS00211">
    <property type="entry name" value="ABC_TRANSPORTER_1"/>
    <property type="match status" value="1"/>
</dbReference>
<accession>A0A1Y1JP42</accession>
<dbReference type="InterPro" id="IPR017871">
    <property type="entry name" value="ABC_transporter-like_CS"/>
</dbReference>
<dbReference type="SUPFAM" id="SSF52540">
    <property type="entry name" value="P-loop containing nucleoside triphosphate hydrolases"/>
    <property type="match status" value="1"/>
</dbReference>
<dbReference type="GO" id="GO:0090374">
    <property type="term" value="P:oligopeptide export from mitochondrion"/>
    <property type="evidence" value="ECO:0007669"/>
    <property type="project" value="TreeGrafter"/>
</dbReference>
<dbReference type="InterPro" id="IPR003439">
    <property type="entry name" value="ABC_transporter-like_ATP-bd"/>
</dbReference>
<feature type="domain" description="ABC transporter" evidence="9">
    <location>
        <begin position="470"/>
        <end position="859"/>
    </location>
</feature>
<feature type="region of interest" description="Disordered" evidence="7">
    <location>
        <begin position="655"/>
        <end position="682"/>
    </location>
</feature>
<dbReference type="OMA" id="IMGECVE"/>
<proteinExistence type="predicted"/>
<dbReference type="GO" id="GO:0015421">
    <property type="term" value="F:ABC-type oligopeptide transporter activity"/>
    <property type="evidence" value="ECO:0007669"/>
    <property type="project" value="TreeGrafter"/>
</dbReference>
<dbReference type="PROSITE" id="PS50929">
    <property type="entry name" value="ABC_TM1F"/>
    <property type="match status" value="1"/>
</dbReference>